<organism evidence="3 4">
    <name type="scientific">Algoriphagus marincola HL-49</name>
    <dbReference type="NCBI Taxonomy" id="1305737"/>
    <lineage>
        <taxon>Bacteria</taxon>
        <taxon>Pseudomonadati</taxon>
        <taxon>Bacteroidota</taxon>
        <taxon>Cytophagia</taxon>
        <taxon>Cytophagales</taxon>
        <taxon>Cyclobacteriaceae</taxon>
        <taxon>Algoriphagus</taxon>
    </lineage>
</organism>
<name>A0A0P7XQ53_9BACT</name>
<dbReference type="SUPFAM" id="SSF52172">
    <property type="entry name" value="CheY-like"/>
    <property type="match status" value="1"/>
</dbReference>
<dbReference type="Gene3D" id="3.40.50.2300">
    <property type="match status" value="1"/>
</dbReference>
<dbReference type="EMBL" id="LJXT01000015">
    <property type="protein sequence ID" value="KPQ19087.1"/>
    <property type="molecule type" value="Genomic_DNA"/>
</dbReference>
<dbReference type="InterPro" id="IPR001789">
    <property type="entry name" value="Sig_transdc_resp-reg_receiver"/>
</dbReference>
<protein>
    <submittedName>
        <fullName evidence="3">Two component signal transduction system response regulator</fullName>
    </submittedName>
</protein>
<dbReference type="InterPro" id="IPR052893">
    <property type="entry name" value="TCS_response_regulator"/>
</dbReference>
<dbReference type="SMART" id="SM00448">
    <property type="entry name" value="REC"/>
    <property type="match status" value="1"/>
</dbReference>
<evidence type="ECO:0000313" key="4">
    <source>
        <dbReference type="Proteomes" id="UP000050421"/>
    </source>
</evidence>
<dbReference type="CDD" id="cd00156">
    <property type="entry name" value="REC"/>
    <property type="match status" value="1"/>
</dbReference>
<dbReference type="GO" id="GO:0000160">
    <property type="term" value="P:phosphorelay signal transduction system"/>
    <property type="evidence" value="ECO:0007669"/>
    <property type="project" value="InterPro"/>
</dbReference>
<feature type="domain" description="Response regulatory" evidence="2">
    <location>
        <begin position="7"/>
        <end position="130"/>
    </location>
</feature>
<sequence length="130" mass="15147">MTEKQIHTVVVDDDKHYLFLHEFLIKKSNLCQDPVSLISGELAKDYLKKNYQTDQQFLIFLDIYMPNLDGWAVLDFIESSFKTLNIKVILVSSSVNKDDKAKSKEYASVIDYVEKPLLMSHLKDLQKQLF</sequence>
<keyword evidence="1" id="KW-0597">Phosphoprotein</keyword>
<dbReference type="eggNOG" id="COG0745">
    <property type="taxonomic scope" value="Bacteria"/>
</dbReference>
<dbReference type="PROSITE" id="PS50110">
    <property type="entry name" value="RESPONSE_REGULATORY"/>
    <property type="match status" value="1"/>
</dbReference>
<proteinExistence type="predicted"/>
<accession>A0A0P7XQ53</accession>
<feature type="modified residue" description="4-aspartylphosphate" evidence="1">
    <location>
        <position position="62"/>
    </location>
</feature>
<reference evidence="3 4" key="1">
    <citation type="submission" date="2015-09" db="EMBL/GenBank/DDBJ databases">
        <title>Identification and resolution of microdiversity through metagenomic sequencing of parallel consortia.</title>
        <authorList>
            <person name="Nelson W.C."/>
            <person name="Romine M.F."/>
            <person name="Lindemann S.R."/>
        </authorList>
    </citation>
    <scope>NUCLEOTIDE SEQUENCE [LARGE SCALE GENOMIC DNA]</scope>
    <source>
        <strain evidence="3">HL-49</strain>
    </source>
</reference>
<dbReference type="PANTHER" id="PTHR44520">
    <property type="entry name" value="RESPONSE REGULATOR RCP1-RELATED"/>
    <property type="match status" value="1"/>
</dbReference>
<dbReference type="PATRIC" id="fig|1305737.6.peg.1400"/>
<dbReference type="OrthoDB" id="1524091at2"/>
<dbReference type="Pfam" id="PF00072">
    <property type="entry name" value="Response_reg"/>
    <property type="match status" value="1"/>
</dbReference>
<evidence type="ECO:0000313" key="3">
    <source>
        <dbReference type="EMBL" id="KPQ19087.1"/>
    </source>
</evidence>
<dbReference type="Proteomes" id="UP000050421">
    <property type="component" value="Unassembled WGS sequence"/>
</dbReference>
<gene>
    <name evidence="3" type="ORF">HLUCCX10_03790</name>
</gene>
<dbReference type="PANTHER" id="PTHR44520:SF2">
    <property type="entry name" value="RESPONSE REGULATOR RCP1"/>
    <property type="match status" value="1"/>
</dbReference>
<evidence type="ECO:0000259" key="2">
    <source>
        <dbReference type="PROSITE" id="PS50110"/>
    </source>
</evidence>
<evidence type="ECO:0000256" key="1">
    <source>
        <dbReference type="PROSITE-ProRule" id="PRU00169"/>
    </source>
</evidence>
<dbReference type="STRING" id="1305737.GCA_000526355_00313"/>
<comment type="caution">
    <text evidence="3">The sequence shown here is derived from an EMBL/GenBank/DDBJ whole genome shotgun (WGS) entry which is preliminary data.</text>
</comment>
<dbReference type="InterPro" id="IPR011006">
    <property type="entry name" value="CheY-like_superfamily"/>
</dbReference>
<dbReference type="AlphaFoldDB" id="A0A0P7XQ53"/>